<dbReference type="Proteomes" id="UP000601435">
    <property type="component" value="Unassembled WGS sequence"/>
</dbReference>
<proteinExistence type="predicted"/>
<organism evidence="1 2">
    <name type="scientific">Symbiodinium necroappetens</name>
    <dbReference type="NCBI Taxonomy" id="1628268"/>
    <lineage>
        <taxon>Eukaryota</taxon>
        <taxon>Sar</taxon>
        <taxon>Alveolata</taxon>
        <taxon>Dinophyceae</taxon>
        <taxon>Suessiales</taxon>
        <taxon>Symbiodiniaceae</taxon>
        <taxon>Symbiodinium</taxon>
    </lineage>
</organism>
<protein>
    <submittedName>
        <fullName evidence="1">Rab7a protein</fullName>
    </submittedName>
</protein>
<feature type="non-terminal residue" evidence="1">
    <location>
        <position position="1"/>
    </location>
</feature>
<feature type="non-terminal residue" evidence="1">
    <location>
        <position position="129"/>
    </location>
</feature>
<name>A0A813BY31_9DINO</name>
<reference evidence="1" key="1">
    <citation type="submission" date="2021-02" db="EMBL/GenBank/DDBJ databases">
        <authorList>
            <person name="Dougan E. K."/>
            <person name="Rhodes N."/>
            <person name="Thang M."/>
            <person name="Chan C."/>
        </authorList>
    </citation>
    <scope>NUCLEOTIDE SEQUENCE</scope>
</reference>
<dbReference type="OrthoDB" id="446743at2759"/>
<gene>
    <name evidence="1" type="primary">Rab7a</name>
    <name evidence="1" type="ORF">SNEC2469_LOCUS31823</name>
</gene>
<accession>A0A813BY31</accession>
<dbReference type="AlphaFoldDB" id="A0A813BY31"/>
<dbReference type="EMBL" id="CAJNJA010078284">
    <property type="protein sequence ID" value="CAE7922091.1"/>
    <property type="molecule type" value="Genomic_DNA"/>
</dbReference>
<comment type="caution">
    <text evidence="1">The sequence shown here is derived from an EMBL/GenBank/DDBJ whole genome shotgun (WGS) entry which is preliminary data.</text>
</comment>
<evidence type="ECO:0000313" key="1">
    <source>
        <dbReference type="EMBL" id="CAE7922091.1"/>
    </source>
</evidence>
<keyword evidence="2" id="KW-1185">Reference proteome</keyword>
<sequence>MMSEPDPAGPAQVDLPQVAARLEGYAELTTLQKIIREKLQTPALIEVTVGADLSDRKHRQIQRRRELAKHLGRTSVLFYNGMQDANIAIDEETISVWISRENVEHFALRKAQKKAEMALQQRQGFGTTS</sequence>
<evidence type="ECO:0000313" key="2">
    <source>
        <dbReference type="Proteomes" id="UP000601435"/>
    </source>
</evidence>